<dbReference type="Pfam" id="PF07980">
    <property type="entry name" value="SusD_RagB"/>
    <property type="match status" value="1"/>
</dbReference>
<evidence type="ECO:0000256" key="2">
    <source>
        <dbReference type="ARBA" id="ARBA00006275"/>
    </source>
</evidence>
<dbReference type="Proteomes" id="UP000245880">
    <property type="component" value="Unassembled WGS sequence"/>
</dbReference>
<evidence type="ECO:0000259" key="6">
    <source>
        <dbReference type="Pfam" id="PF07980"/>
    </source>
</evidence>
<dbReference type="Pfam" id="PF14322">
    <property type="entry name" value="SusD-like_3"/>
    <property type="match status" value="1"/>
</dbReference>
<keyword evidence="9" id="KW-1185">Reference proteome</keyword>
<protein>
    <submittedName>
        <fullName evidence="8">Putative outer membrane starch-binding protein</fullName>
    </submittedName>
</protein>
<feature type="domain" description="SusD-like N-terminal" evidence="7">
    <location>
        <begin position="24"/>
        <end position="228"/>
    </location>
</feature>
<dbReference type="InterPro" id="IPR033985">
    <property type="entry name" value="SusD-like_N"/>
</dbReference>
<dbReference type="RefSeq" id="WP_109674591.1">
    <property type="nucleotide sequence ID" value="NZ_QGDT01000005.1"/>
</dbReference>
<comment type="caution">
    <text evidence="8">The sequence shown here is derived from an EMBL/GenBank/DDBJ whole genome shotgun (WGS) entry which is preliminary data.</text>
</comment>
<keyword evidence="5" id="KW-0998">Cell outer membrane</keyword>
<sequence>MKKSIIKYIAIGVLTLGQVGCQGFLEEVNPNEMSTDSFWKNLDDADAGLITVYNAFKNNNVLAIGDENNRSDMTYPGWGRPNTANEYYLQNFNNGSNTPNNKWDALNKGIFRANQVIAAVDGLLPTYSDAASIERATIIKAQAHFFRGLFYSYLHSSFNEGNVPIYDFVPQDESEFYQPIQPAQKVKEFFRQDLEYALANLPYKWTANKDLGRVTAGAAAAVLGQSYLYENDYAKAADYFKDVIENPNYGYALAPSIGDNFTSKNEFNRESILEISYTLAFKSEINPGAEEQVSSNLNFMVSPVGGYRSVYPSCWLIMAYKKEEMDLNDERNYVIDATTGTRRLRSYSLRTSYSIALPDDLDTPYYQLTTAQATAFNNGETSYFRKYSNWDIVKNEKDIQPTQRSAVNVRVIRLADIYLMYAECLIKGGSDEAGVAQAIKYINKVRHRSALKLIGLAAGSEFPAATHDGITYNATKLMDHLMYIERPLELSLEGHATRVIDMRRWGITKQRFADLATKVYYGEHFPFKDVAGKDVTRWASVLTEGKKATYKEMTDYTQAAQNFVESAHSYWPLPNSELITNPAVNQ</sequence>
<dbReference type="AlphaFoldDB" id="A0A316AKG5"/>
<dbReference type="InterPro" id="IPR012944">
    <property type="entry name" value="SusD_RagB_dom"/>
</dbReference>
<dbReference type="OrthoDB" id="5694214at2"/>
<dbReference type="GO" id="GO:0009279">
    <property type="term" value="C:cell outer membrane"/>
    <property type="evidence" value="ECO:0007669"/>
    <property type="project" value="UniProtKB-SubCell"/>
</dbReference>
<evidence type="ECO:0000259" key="7">
    <source>
        <dbReference type="Pfam" id="PF14322"/>
    </source>
</evidence>
<comment type="similarity">
    <text evidence="2">Belongs to the SusD family.</text>
</comment>
<comment type="subcellular location">
    <subcellularLocation>
        <location evidence="1">Cell outer membrane</location>
    </subcellularLocation>
</comment>
<accession>A0A316AKG5</accession>
<evidence type="ECO:0000256" key="5">
    <source>
        <dbReference type="ARBA" id="ARBA00023237"/>
    </source>
</evidence>
<evidence type="ECO:0000313" key="9">
    <source>
        <dbReference type="Proteomes" id="UP000245880"/>
    </source>
</evidence>
<keyword evidence="4" id="KW-0472">Membrane</keyword>
<evidence type="ECO:0000256" key="1">
    <source>
        <dbReference type="ARBA" id="ARBA00004442"/>
    </source>
</evidence>
<dbReference type="InterPro" id="IPR011990">
    <property type="entry name" value="TPR-like_helical_dom_sf"/>
</dbReference>
<keyword evidence="3" id="KW-0732">Signal</keyword>
<feature type="domain" description="RagB/SusD" evidence="6">
    <location>
        <begin position="303"/>
        <end position="586"/>
    </location>
</feature>
<name>A0A316AKG5_9BACT</name>
<dbReference type="SUPFAM" id="SSF48452">
    <property type="entry name" value="TPR-like"/>
    <property type="match status" value="1"/>
</dbReference>
<dbReference type="EMBL" id="QGDT01000005">
    <property type="protein sequence ID" value="PWJ57992.1"/>
    <property type="molecule type" value="Genomic_DNA"/>
</dbReference>
<reference evidence="8 9" key="1">
    <citation type="submission" date="2018-03" db="EMBL/GenBank/DDBJ databases">
        <title>Genomic Encyclopedia of Archaeal and Bacterial Type Strains, Phase II (KMG-II): from individual species to whole genera.</title>
        <authorList>
            <person name="Goeker M."/>
        </authorList>
    </citation>
    <scope>NUCLEOTIDE SEQUENCE [LARGE SCALE GENOMIC DNA]</scope>
    <source>
        <strain evidence="8 9">DSM 100346</strain>
    </source>
</reference>
<evidence type="ECO:0000256" key="3">
    <source>
        <dbReference type="ARBA" id="ARBA00022729"/>
    </source>
</evidence>
<organism evidence="8 9">
    <name type="scientific">Dyadobacter jejuensis</name>
    <dbReference type="NCBI Taxonomy" id="1082580"/>
    <lineage>
        <taxon>Bacteria</taxon>
        <taxon>Pseudomonadati</taxon>
        <taxon>Bacteroidota</taxon>
        <taxon>Cytophagia</taxon>
        <taxon>Cytophagales</taxon>
        <taxon>Spirosomataceae</taxon>
        <taxon>Dyadobacter</taxon>
    </lineage>
</organism>
<dbReference type="Gene3D" id="1.25.40.390">
    <property type="match status" value="1"/>
</dbReference>
<evidence type="ECO:0000256" key="4">
    <source>
        <dbReference type="ARBA" id="ARBA00023136"/>
    </source>
</evidence>
<gene>
    <name evidence="8" type="ORF">CLV98_105172</name>
</gene>
<proteinExistence type="inferred from homology"/>
<evidence type="ECO:0000313" key="8">
    <source>
        <dbReference type="EMBL" id="PWJ57992.1"/>
    </source>
</evidence>